<evidence type="ECO:0000256" key="17">
    <source>
        <dbReference type="PIRNR" id="PIRNR000732"/>
    </source>
</evidence>
<evidence type="ECO:0000256" key="13">
    <source>
        <dbReference type="ARBA" id="ARBA00022723"/>
    </source>
</evidence>
<dbReference type="PIRSF" id="PIRSF000732">
    <property type="entry name" value="PTS_enzyme_I"/>
    <property type="match status" value="1"/>
</dbReference>
<feature type="active site" description="Proton donor" evidence="18">
    <location>
        <position position="507"/>
    </location>
</feature>
<evidence type="ECO:0000256" key="6">
    <source>
        <dbReference type="ARBA" id="ARBA00012232"/>
    </source>
</evidence>
<dbReference type="InterPro" id="IPR036618">
    <property type="entry name" value="PtsI_HPr-bd_sf"/>
</dbReference>
<keyword evidence="15 17" id="KW-0460">Magnesium</keyword>
<proteinExistence type="inferred from homology"/>
<feature type="binding site" evidence="19">
    <location>
        <position position="334"/>
    </location>
    <ligand>
        <name>phosphoenolpyruvate</name>
        <dbReference type="ChEBI" id="CHEBI:58702"/>
    </ligand>
</feature>
<dbReference type="SUPFAM" id="SSF52009">
    <property type="entry name" value="Phosphohistidine domain"/>
    <property type="match status" value="1"/>
</dbReference>
<dbReference type="GO" id="GO:0008965">
    <property type="term" value="F:phosphoenolpyruvate-protein phosphotransferase activity"/>
    <property type="evidence" value="ECO:0007669"/>
    <property type="project" value="UniProtKB-EC"/>
</dbReference>
<evidence type="ECO:0000259" key="22">
    <source>
        <dbReference type="Pfam" id="PF02896"/>
    </source>
</evidence>
<dbReference type="InterPro" id="IPR000121">
    <property type="entry name" value="PEP_util_C"/>
</dbReference>
<dbReference type="EC" id="2.7.3.9" evidence="6 17"/>
<feature type="binding site" evidence="19">
    <location>
        <position position="300"/>
    </location>
    <ligand>
        <name>phosphoenolpyruvate</name>
        <dbReference type="ChEBI" id="CHEBI:58702"/>
    </ligand>
</feature>
<dbReference type="NCBIfam" id="TIGR01417">
    <property type="entry name" value="PTS_I_fam"/>
    <property type="match status" value="1"/>
</dbReference>
<dbReference type="InterPro" id="IPR036637">
    <property type="entry name" value="Phosphohistidine_dom_sf"/>
</dbReference>
<dbReference type="Pfam" id="PF00391">
    <property type="entry name" value="PEP-utilizers"/>
    <property type="match status" value="1"/>
</dbReference>
<dbReference type="AlphaFoldDB" id="A0A0A6P8S2"/>
<dbReference type="PROSITE" id="PS00742">
    <property type="entry name" value="PEP_ENZYMES_2"/>
    <property type="match status" value="1"/>
</dbReference>
<dbReference type="Gene3D" id="1.10.274.10">
    <property type="entry name" value="PtsI, HPr-binding domain"/>
    <property type="match status" value="1"/>
</dbReference>
<dbReference type="Pfam" id="PF05524">
    <property type="entry name" value="PEP-utilisers_N"/>
    <property type="match status" value="1"/>
</dbReference>
<name>A0A0A6P8S2_9GAMM</name>
<comment type="catalytic activity">
    <reaction evidence="1 17">
        <text>L-histidyl-[protein] + phosphoenolpyruvate = N(pros)-phospho-L-histidyl-[protein] + pyruvate</text>
        <dbReference type="Rhea" id="RHEA:23880"/>
        <dbReference type="Rhea" id="RHEA-COMP:9745"/>
        <dbReference type="Rhea" id="RHEA-COMP:9746"/>
        <dbReference type="ChEBI" id="CHEBI:15361"/>
        <dbReference type="ChEBI" id="CHEBI:29979"/>
        <dbReference type="ChEBI" id="CHEBI:58702"/>
        <dbReference type="ChEBI" id="CHEBI:64837"/>
        <dbReference type="EC" id="2.7.3.9"/>
    </reaction>
</comment>
<comment type="function">
    <text evidence="3 17">General (non sugar-specific) component of the phosphoenolpyruvate-dependent sugar phosphotransferase system (sugar PTS). This major carbohydrate active-transport system catalyzes the phosphorylation of incoming sugar substrates concomitantly with their translocation across the cell membrane. Enzyme I transfers the phosphoryl group from phosphoenolpyruvate (PEP) to the phosphoryl carrier protein (HPr).</text>
</comment>
<comment type="similarity">
    <text evidence="5 17">Belongs to the PEP-utilizing enzyme family.</text>
</comment>
<keyword evidence="14 17" id="KW-0418">Kinase</keyword>
<dbReference type="GO" id="GO:0009401">
    <property type="term" value="P:phosphoenolpyruvate-dependent sugar phosphotransferase system"/>
    <property type="evidence" value="ECO:0007669"/>
    <property type="project" value="UniProtKB-KW"/>
</dbReference>
<dbReference type="InterPro" id="IPR008279">
    <property type="entry name" value="PEP-util_enz_mobile_dom"/>
</dbReference>
<accession>A0A0A6P8S2</accession>
<feature type="binding site" evidence="20">
    <location>
        <position position="436"/>
    </location>
    <ligand>
        <name>Mg(2+)</name>
        <dbReference type="ChEBI" id="CHEBI:18420"/>
    </ligand>
</feature>
<gene>
    <name evidence="24" type="ORF">PN36_32780</name>
</gene>
<evidence type="ECO:0000256" key="16">
    <source>
        <dbReference type="ARBA" id="ARBA00033235"/>
    </source>
</evidence>
<feature type="active site" description="Tele-phosphohistidine intermediate" evidence="18">
    <location>
        <position position="193"/>
    </location>
</feature>
<evidence type="ECO:0000256" key="1">
    <source>
        <dbReference type="ARBA" id="ARBA00000683"/>
    </source>
</evidence>
<comment type="subcellular location">
    <subcellularLocation>
        <location evidence="4 17">Cytoplasm</location>
    </subcellularLocation>
</comment>
<dbReference type="SUPFAM" id="SSF51621">
    <property type="entry name" value="Phosphoenolpyruvate/pyruvate domain"/>
    <property type="match status" value="1"/>
</dbReference>
<dbReference type="PRINTS" id="PR01736">
    <property type="entry name" value="PHPHTRNFRASE"/>
</dbReference>
<dbReference type="Gene3D" id="3.50.30.10">
    <property type="entry name" value="Phosphohistidine domain"/>
    <property type="match status" value="1"/>
</dbReference>
<evidence type="ECO:0000256" key="19">
    <source>
        <dbReference type="PIRSR" id="PIRSR000732-2"/>
    </source>
</evidence>
<evidence type="ECO:0000256" key="11">
    <source>
        <dbReference type="ARBA" id="ARBA00022679"/>
    </source>
</evidence>
<dbReference type="InterPro" id="IPR040442">
    <property type="entry name" value="Pyrv_kinase-like_dom_sf"/>
</dbReference>
<keyword evidence="13 17" id="KW-0479">Metal-binding</keyword>
<dbReference type="EMBL" id="JSZA02000301">
    <property type="protein sequence ID" value="KHD07195.1"/>
    <property type="molecule type" value="Genomic_DNA"/>
</dbReference>
<keyword evidence="8 17" id="KW-0813">Transport</keyword>
<comment type="caution">
    <text evidence="24">The sequence shown here is derived from an EMBL/GenBank/DDBJ whole genome shotgun (WGS) entry which is preliminary data.</text>
</comment>
<evidence type="ECO:0000256" key="8">
    <source>
        <dbReference type="ARBA" id="ARBA00022448"/>
    </source>
</evidence>
<dbReference type="Gene3D" id="3.20.20.60">
    <property type="entry name" value="Phosphoenolpyruvate-binding domains"/>
    <property type="match status" value="1"/>
</dbReference>
<dbReference type="SUPFAM" id="SSF47831">
    <property type="entry name" value="Enzyme I of the PEP:sugar phosphotransferase system HPr-binding (sub)domain"/>
    <property type="match status" value="1"/>
</dbReference>
<evidence type="ECO:0000256" key="15">
    <source>
        <dbReference type="ARBA" id="ARBA00022842"/>
    </source>
</evidence>
<dbReference type="Proteomes" id="UP000030428">
    <property type="component" value="Unassembled WGS sequence"/>
</dbReference>
<feature type="binding site" evidence="19">
    <location>
        <begin position="459"/>
        <end position="460"/>
    </location>
    <ligand>
        <name>phosphoenolpyruvate</name>
        <dbReference type="ChEBI" id="CHEBI:58702"/>
    </ligand>
</feature>
<dbReference type="GO" id="GO:0046872">
    <property type="term" value="F:metal ion binding"/>
    <property type="evidence" value="ECO:0007669"/>
    <property type="project" value="UniProtKB-KW"/>
</dbReference>
<feature type="domain" description="PEP-utilising enzyme mobile" evidence="21">
    <location>
        <begin position="159"/>
        <end position="229"/>
    </location>
</feature>
<evidence type="ECO:0000256" key="2">
    <source>
        <dbReference type="ARBA" id="ARBA00001946"/>
    </source>
</evidence>
<evidence type="ECO:0000256" key="14">
    <source>
        <dbReference type="ARBA" id="ARBA00022777"/>
    </source>
</evidence>
<evidence type="ECO:0000256" key="20">
    <source>
        <dbReference type="PIRSR" id="PIRSR000732-3"/>
    </source>
</evidence>
<evidence type="ECO:0000256" key="18">
    <source>
        <dbReference type="PIRSR" id="PIRSR000732-1"/>
    </source>
</evidence>
<dbReference type="PROSITE" id="PS00370">
    <property type="entry name" value="PEP_ENZYMES_PHOS_SITE"/>
    <property type="match status" value="1"/>
</dbReference>
<dbReference type="Pfam" id="PF02896">
    <property type="entry name" value="PEP-utilizers_C"/>
    <property type="match status" value="1"/>
</dbReference>
<dbReference type="InterPro" id="IPR006318">
    <property type="entry name" value="PTS_EI-like"/>
</dbReference>
<dbReference type="InterPro" id="IPR008731">
    <property type="entry name" value="PTS_EIN"/>
</dbReference>
<dbReference type="GO" id="GO:0005737">
    <property type="term" value="C:cytoplasm"/>
    <property type="evidence" value="ECO:0007669"/>
    <property type="project" value="UniProtKB-SubCell"/>
</dbReference>
<evidence type="ECO:0000256" key="4">
    <source>
        <dbReference type="ARBA" id="ARBA00004496"/>
    </source>
</evidence>
<evidence type="ECO:0000313" key="24">
    <source>
        <dbReference type="EMBL" id="KHD07195.1"/>
    </source>
</evidence>
<feature type="binding site" evidence="19">
    <location>
        <position position="470"/>
    </location>
    <ligand>
        <name>phosphoenolpyruvate</name>
        <dbReference type="ChEBI" id="CHEBI:58702"/>
    </ligand>
</feature>
<evidence type="ECO:0000256" key="10">
    <source>
        <dbReference type="ARBA" id="ARBA00022597"/>
    </source>
</evidence>
<protein>
    <recommendedName>
        <fullName evidence="7 17">Phosphoenolpyruvate-protein phosphotransferase</fullName>
        <ecNumber evidence="6 17">2.7.3.9</ecNumber>
    </recommendedName>
    <alternativeName>
        <fullName evidence="16 17">Phosphotransferase system, enzyme I</fullName>
    </alternativeName>
</protein>
<feature type="domain" description="PEP-utilising enzyme C-terminal" evidence="22">
    <location>
        <begin position="258"/>
        <end position="546"/>
    </location>
</feature>
<feature type="binding site" evidence="20">
    <location>
        <position position="460"/>
    </location>
    <ligand>
        <name>Mg(2+)</name>
        <dbReference type="ChEBI" id="CHEBI:18420"/>
    </ligand>
</feature>
<keyword evidence="11 17" id="KW-0808">Transferase</keyword>
<dbReference type="InterPro" id="IPR018274">
    <property type="entry name" value="PEP_util_AS"/>
</dbReference>
<feature type="domain" description="Phosphotransferase system enzyme I N-terminal" evidence="23">
    <location>
        <begin position="6"/>
        <end position="129"/>
    </location>
</feature>
<evidence type="ECO:0000259" key="23">
    <source>
        <dbReference type="Pfam" id="PF05524"/>
    </source>
</evidence>
<dbReference type="InterPro" id="IPR050499">
    <property type="entry name" value="PEP-utilizing_PTS_enzyme"/>
</dbReference>
<keyword evidence="25" id="KW-1185">Reference proteome</keyword>
<dbReference type="PANTHER" id="PTHR46244">
    <property type="entry name" value="PHOSPHOENOLPYRUVATE-PROTEIN PHOSPHOTRANSFERASE"/>
    <property type="match status" value="1"/>
</dbReference>
<dbReference type="InterPro" id="IPR015813">
    <property type="entry name" value="Pyrv/PenolPyrv_kinase-like_dom"/>
</dbReference>
<comment type="cofactor">
    <cofactor evidence="2 17 20">
        <name>Mg(2+)</name>
        <dbReference type="ChEBI" id="CHEBI:18420"/>
    </cofactor>
</comment>
<evidence type="ECO:0000256" key="5">
    <source>
        <dbReference type="ARBA" id="ARBA00007837"/>
    </source>
</evidence>
<evidence type="ECO:0000259" key="21">
    <source>
        <dbReference type="Pfam" id="PF00391"/>
    </source>
</evidence>
<reference evidence="24 25" key="1">
    <citation type="journal article" date="2016" name="Front. Microbiol.">
        <title>Single-Cell (Meta-)Genomics of a Dimorphic Candidatus Thiomargarita nelsonii Reveals Genomic Plasticity.</title>
        <authorList>
            <person name="Flood B.E."/>
            <person name="Fliss P."/>
            <person name="Jones D.S."/>
            <person name="Dick G.J."/>
            <person name="Jain S."/>
            <person name="Kaster A.K."/>
            <person name="Winkel M."/>
            <person name="Mussmann M."/>
            <person name="Bailey J."/>
        </authorList>
    </citation>
    <scope>NUCLEOTIDE SEQUENCE [LARGE SCALE GENOMIC DNA]</scope>
    <source>
        <strain evidence="24">Hydrate Ridge</strain>
    </source>
</reference>
<keyword evidence="12 17" id="KW-0598">Phosphotransferase system</keyword>
<dbReference type="GO" id="GO:0016301">
    <property type="term" value="F:kinase activity"/>
    <property type="evidence" value="ECO:0007669"/>
    <property type="project" value="UniProtKB-KW"/>
</dbReference>
<sequence>MSLSLQGIGVSKGIAIGNVYIIHHEPVEINEYCVQSPHLPDEIERFENAISLAREQLLHIRKRVPKNSTIDIAAFIDAHLLMLEDSLLSQIPIDLIYEHQCNAEWALKMQCDSIVQSFEQIADPYLSARQNDVKHVVTRIQRILAGYQDSSLESASLSNAIIIADDLSPADTVLMQHHGILAFATESGGITSHTAILARSLGIPAIVGLQRVRSYIQADDTVIVDGSEGFILAEPDERSLCYYQRRQSQEKRYRSALSKIKASPTITRDGTSISLQANIEFPEDIKAVKRVGGKEIGLYRTEFLFMNRTQPPDEEEHLEAYRRVIQEAAPVTIRTLDLGADKQIVDNRQHHYSFITNPALSLRGIRLCLKEQNLFKAQLRAILRASALGEVRMMIPMVSDQSEIIQVYKIVEHLKNDLRQQSIKFDPSMPIGVMVEVPALAICSDLIAPHVDFLSIGTNDLIQYTLAADRNDQSVNYLYNPLHPAILRLIKMSIDGATQAGKPISMCGEMANDKRYVRLLLGLGLRTFSVNPESYLEVKKIINNTDMSHLPSLAVRMLDMTSQAERAELLEAINYES</sequence>
<evidence type="ECO:0000256" key="12">
    <source>
        <dbReference type="ARBA" id="ARBA00022683"/>
    </source>
</evidence>
<organism evidence="24 25">
    <name type="scientific">Candidatus Thiomargarita nelsonii</name>
    <dbReference type="NCBI Taxonomy" id="1003181"/>
    <lineage>
        <taxon>Bacteria</taxon>
        <taxon>Pseudomonadati</taxon>
        <taxon>Pseudomonadota</taxon>
        <taxon>Gammaproteobacteria</taxon>
        <taxon>Thiotrichales</taxon>
        <taxon>Thiotrichaceae</taxon>
        <taxon>Thiomargarita</taxon>
    </lineage>
</organism>
<dbReference type="PANTHER" id="PTHR46244:SF3">
    <property type="entry name" value="PHOSPHOENOLPYRUVATE-PROTEIN PHOSPHOTRANSFERASE"/>
    <property type="match status" value="1"/>
</dbReference>
<evidence type="ECO:0000256" key="3">
    <source>
        <dbReference type="ARBA" id="ARBA00002728"/>
    </source>
</evidence>
<keyword evidence="9 17" id="KW-0963">Cytoplasm</keyword>
<dbReference type="InterPro" id="IPR024692">
    <property type="entry name" value="PTS_EI"/>
</dbReference>
<dbReference type="InterPro" id="IPR023151">
    <property type="entry name" value="PEP_util_CS"/>
</dbReference>
<evidence type="ECO:0000256" key="9">
    <source>
        <dbReference type="ARBA" id="ARBA00022490"/>
    </source>
</evidence>
<evidence type="ECO:0000256" key="7">
    <source>
        <dbReference type="ARBA" id="ARBA00016544"/>
    </source>
</evidence>
<evidence type="ECO:0000313" key="25">
    <source>
        <dbReference type="Proteomes" id="UP000030428"/>
    </source>
</evidence>
<keyword evidence="10 17" id="KW-0762">Sugar transport</keyword>